<dbReference type="HAMAP" id="MF_02110">
    <property type="entry name" value="UPF0763"/>
    <property type="match status" value="1"/>
</dbReference>
<evidence type="ECO:0000256" key="1">
    <source>
        <dbReference type="HAMAP-Rule" id="MF_02110"/>
    </source>
</evidence>
<proteinExistence type="inferred from homology"/>
<comment type="similarity">
    <text evidence="1">Belongs to the UPF0763 family.</text>
</comment>
<organism evidence="2 3">
    <name type="scientific">Sulfuricurvum kujiense (strain ATCC BAA-921 / DSM 16994 / JCM 11577 / YK-1)</name>
    <dbReference type="NCBI Taxonomy" id="709032"/>
    <lineage>
        <taxon>Bacteria</taxon>
        <taxon>Pseudomonadati</taxon>
        <taxon>Campylobacterota</taxon>
        <taxon>Epsilonproteobacteria</taxon>
        <taxon>Campylobacterales</taxon>
        <taxon>Sulfurimonadaceae</taxon>
        <taxon>Sulfuricurvum</taxon>
    </lineage>
</organism>
<dbReference type="Pfam" id="PF10788">
    <property type="entry name" value="DUF2603"/>
    <property type="match status" value="1"/>
</dbReference>
<dbReference type="EMBL" id="CP002355">
    <property type="protein sequence ID" value="ADR33947.1"/>
    <property type="molecule type" value="Genomic_DNA"/>
</dbReference>
<dbReference type="eggNOG" id="ENOG5030YCA">
    <property type="taxonomic scope" value="Bacteria"/>
</dbReference>
<evidence type="ECO:0000313" key="2">
    <source>
        <dbReference type="EMBL" id="ADR33947.1"/>
    </source>
</evidence>
<keyword evidence="3" id="KW-1185">Reference proteome</keyword>
<dbReference type="HOGENOM" id="CLU_120359_1_0_7"/>
<protein>
    <recommendedName>
        <fullName evidence="1">UPF0763 protein Sulku_1284</fullName>
    </recommendedName>
</protein>
<dbReference type="AlphaFoldDB" id="E4TY27"/>
<dbReference type="KEGG" id="sku:Sulku_1284"/>
<dbReference type="InterPro" id="IPR019724">
    <property type="entry name" value="UPF0763"/>
</dbReference>
<dbReference type="RefSeq" id="WP_013460144.1">
    <property type="nucleotide sequence ID" value="NC_014762.1"/>
</dbReference>
<dbReference type="Proteomes" id="UP000008721">
    <property type="component" value="Chromosome"/>
</dbReference>
<sequence length="157" mass="18329">MSYPDHLHNHIGEISEKMGIDPSDITVVKMSSGSDERHRSLELIQGSWNKDQPWIIVDEEEQIYALTSFESIVKLIGLLTVTQSENFQHKLEKAIWQRLPIDFEDVWAVAMERIRTMARTQSDSTVVNIDLDWLISEIKKKYPNLFYHLDQIMGKKE</sequence>
<dbReference type="OrthoDB" id="5324700at2"/>
<evidence type="ECO:0000313" key="3">
    <source>
        <dbReference type="Proteomes" id="UP000008721"/>
    </source>
</evidence>
<name>E4TY27_SULKY</name>
<dbReference type="STRING" id="709032.Sulku_1284"/>
<reference evidence="2 3" key="1">
    <citation type="journal article" date="2012" name="Stand. Genomic Sci.">
        <title>Complete genome sequence of the sulfur compounds oxidizing chemolithoautotroph Sulfuricurvum kujiense type strain (YK-1(T)).</title>
        <authorList>
            <person name="Han C."/>
            <person name="Kotsyurbenko O."/>
            <person name="Chertkov O."/>
            <person name="Held B."/>
            <person name="Lapidus A."/>
            <person name="Nolan M."/>
            <person name="Lucas S."/>
            <person name="Hammon N."/>
            <person name="Deshpande S."/>
            <person name="Cheng J.F."/>
            <person name="Tapia R."/>
            <person name="Goodwin L.A."/>
            <person name="Pitluck S."/>
            <person name="Liolios K."/>
            <person name="Pagani I."/>
            <person name="Ivanova N."/>
            <person name="Mavromatis K."/>
            <person name="Mikhailova N."/>
            <person name="Pati A."/>
            <person name="Chen A."/>
            <person name="Palaniappan K."/>
            <person name="Land M."/>
            <person name="Hauser L."/>
            <person name="Chang Y.J."/>
            <person name="Jeffries C.D."/>
            <person name="Brambilla E.M."/>
            <person name="Rohde M."/>
            <person name="Spring S."/>
            <person name="Sikorski J."/>
            <person name="Goker M."/>
            <person name="Woyke T."/>
            <person name="Bristow J."/>
            <person name="Eisen J.A."/>
            <person name="Markowitz V."/>
            <person name="Hugenholtz P."/>
            <person name="Kyrpides N.C."/>
            <person name="Klenk H.P."/>
            <person name="Detter J.C."/>
        </authorList>
    </citation>
    <scope>NUCLEOTIDE SEQUENCE [LARGE SCALE GENOMIC DNA]</scope>
    <source>
        <strain evidence="3">ATCC BAA-921 / DSM 16994 / JCM 11577 / YK-1</strain>
    </source>
</reference>
<accession>E4TY27</accession>
<gene>
    <name evidence="2" type="ordered locus">Sulku_1284</name>
</gene>